<feature type="transmembrane region" description="Helical" evidence="8">
    <location>
        <begin position="139"/>
        <end position="159"/>
    </location>
</feature>
<dbReference type="Proteomes" id="UP001204439">
    <property type="component" value="Unassembled WGS sequence"/>
</dbReference>
<evidence type="ECO:0000256" key="2">
    <source>
        <dbReference type="ARBA" id="ARBA00022475"/>
    </source>
</evidence>
<evidence type="ECO:0000313" key="11">
    <source>
        <dbReference type="Proteomes" id="UP001204439"/>
    </source>
</evidence>
<keyword evidence="3 10" id="KW-0328">Glycosyltransferase</keyword>
<dbReference type="PANTHER" id="PTHR33908">
    <property type="entry name" value="MANNOSYLTRANSFERASE YKCB-RELATED"/>
    <property type="match status" value="1"/>
</dbReference>
<evidence type="ECO:0000256" key="5">
    <source>
        <dbReference type="ARBA" id="ARBA00022692"/>
    </source>
</evidence>
<keyword evidence="11" id="KW-1185">Reference proteome</keyword>
<evidence type="ECO:0000259" key="9">
    <source>
        <dbReference type="Pfam" id="PF13231"/>
    </source>
</evidence>
<evidence type="ECO:0000256" key="1">
    <source>
        <dbReference type="ARBA" id="ARBA00004651"/>
    </source>
</evidence>
<dbReference type="GO" id="GO:0016757">
    <property type="term" value="F:glycosyltransferase activity"/>
    <property type="evidence" value="ECO:0007669"/>
    <property type="project" value="UniProtKB-KW"/>
</dbReference>
<reference evidence="10 11" key="1">
    <citation type="submission" date="2023-11" db="EMBL/GenBank/DDBJ databases">
        <title>First isolation, identification, and characterization of non-pathogenic Epilithonimonas ginsengisoli isolated from diseased farmed rainbow trout (Oncorhynchus mykiss) in Chile.</title>
        <authorList>
            <person name="Miranda C.D."/>
            <person name="Irgang R."/>
            <person name="Concha C."/>
            <person name="Rojas R."/>
            <person name="Avendano R."/>
        </authorList>
    </citation>
    <scope>NUCLEOTIDE SEQUENCE [LARGE SCALE GENOMIC DNA]</scope>
    <source>
        <strain evidence="10 11">FP99</strain>
    </source>
</reference>
<protein>
    <submittedName>
        <fullName evidence="10">Glycosyltransferase family 39 protein</fullName>
        <ecNumber evidence="10">2.4.-.-</ecNumber>
    </submittedName>
</protein>
<feature type="transmembrane region" description="Helical" evidence="8">
    <location>
        <begin position="204"/>
        <end position="223"/>
    </location>
</feature>
<dbReference type="Pfam" id="PF13231">
    <property type="entry name" value="PMT_2"/>
    <property type="match status" value="1"/>
</dbReference>
<dbReference type="InterPro" id="IPR038731">
    <property type="entry name" value="RgtA/B/C-like"/>
</dbReference>
<evidence type="ECO:0000256" key="7">
    <source>
        <dbReference type="ARBA" id="ARBA00023136"/>
    </source>
</evidence>
<keyword evidence="5 8" id="KW-0812">Transmembrane</keyword>
<evidence type="ECO:0000256" key="6">
    <source>
        <dbReference type="ARBA" id="ARBA00022989"/>
    </source>
</evidence>
<feature type="transmembrane region" description="Helical" evidence="8">
    <location>
        <begin position="331"/>
        <end position="348"/>
    </location>
</feature>
<keyword evidence="4 10" id="KW-0808">Transferase</keyword>
<feature type="transmembrane region" description="Helical" evidence="8">
    <location>
        <begin position="12"/>
        <end position="32"/>
    </location>
</feature>
<accession>A0ABU4JCG2</accession>
<evidence type="ECO:0000256" key="8">
    <source>
        <dbReference type="SAM" id="Phobius"/>
    </source>
</evidence>
<feature type="transmembrane region" description="Helical" evidence="8">
    <location>
        <begin position="383"/>
        <end position="402"/>
    </location>
</feature>
<dbReference type="RefSeq" id="WP_165596616.1">
    <property type="nucleotide sequence ID" value="NZ_JAMXLT020000001.1"/>
</dbReference>
<dbReference type="PANTHER" id="PTHR33908:SF11">
    <property type="entry name" value="MEMBRANE PROTEIN"/>
    <property type="match status" value="1"/>
</dbReference>
<name>A0ABU4JCG2_9FLAO</name>
<evidence type="ECO:0000313" key="10">
    <source>
        <dbReference type="EMBL" id="MDW8547352.1"/>
    </source>
</evidence>
<keyword evidence="2" id="KW-1003">Cell membrane</keyword>
<keyword evidence="6 8" id="KW-1133">Transmembrane helix</keyword>
<comment type="caution">
    <text evidence="10">The sequence shown here is derived from an EMBL/GenBank/DDBJ whole genome shotgun (WGS) entry which is preliminary data.</text>
</comment>
<proteinExistence type="predicted"/>
<evidence type="ECO:0000256" key="3">
    <source>
        <dbReference type="ARBA" id="ARBA00022676"/>
    </source>
</evidence>
<comment type="subcellular location">
    <subcellularLocation>
        <location evidence="1">Cell membrane</location>
        <topology evidence="1">Multi-pass membrane protein</topology>
    </subcellularLocation>
</comment>
<feature type="transmembrane region" description="Helical" evidence="8">
    <location>
        <begin position="171"/>
        <end position="198"/>
    </location>
</feature>
<keyword evidence="7 8" id="KW-0472">Membrane</keyword>
<organism evidence="10 11">
    <name type="scientific">Epilithonimonas ginsengisoli</name>
    <dbReference type="NCBI Taxonomy" id="1245592"/>
    <lineage>
        <taxon>Bacteria</taxon>
        <taxon>Pseudomonadati</taxon>
        <taxon>Bacteroidota</taxon>
        <taxon>Flavobacteriia</taxon>
        <taxon>Flavobacteriales</taxon>
        <taxon>Weeksellaceae</taxon>
        <taxon>Chryseobacterium group</taxon>
        <taxon>Epilithonimonas</taxon>
    </lineage>
</organism>
<gene>
    <name evidence="10" type="ORF">NG800_000425</name>
</gene>
<feature type="domain" description="Glycosyltransferase RgtA/B/C/D-like" evidence="9">
    <location>
        <begin position="68"/>
        <end position="222"/>
    </location>
</feature>
<dbReference type="InterPro" id="IPR050297">
    <property type="entry name" value="LipidA_mod_glycosyltrf_83"/>
</dbReference>
<evidence type="ECO:0000256" key="4">
    <source>
        <dbReference type="ARBA" id="ARBA00022679"/>
    </source>
</evidence>
<feature type="transmembrane region" description="Helical" evidence="8">
    <location>
        <begin position="353"/>
        <end position="371"/>
    </location>
</feature>
<sequence length="409" mass="48111">MFIKLSSLLSYRNLLIANIFIVVLKILYVTMIQKEFLTLEDFTIAKNIVEYHQYSEFVAQGGTAFKLPVYPFFISFFLWLLGSHALLAIAITQAILSFFTPVLLYKIIRMFGNEKMGIISGFLFLLSPAYFLYPGIIEASNIFISILLLWFYLYFRIWFTVEIKNTSIVMLGIVTALLFLTQVVIVPLCCLMLLALLVLKKITLKHFSCLLLVTGLLYSPWVIRNYGVFDKVVLSKSPTWQNIYYGFTEKGQLLDDLKLIPFERDHYLYQMRDEVNEFAMEETYKKEVERVTHGKPHYFIKKAASNFLCLWFVPPKYFYDNSLSVLMGRKVYVVILNLMTIVSLVFLYKRSRLLFWFSLLFFANFSFPYMIGHAANMRFKLDFEWYQLILASFLVWELSRYYKQKNASV</sequence>
<feature type="transmembrane region" description="Helical" evidence="8">
    <location>
        <begin position="116"/>
        <end position="133"/>
    </location>
</feature>
<dbReference type="EC" id="2.4.-.-" evidence="10"/>
<dbReference type="EMBL" id="JAMXLT020000001">
    <property type="protein sequence ID" value="MDW8547352.1"/>
    <property type="molecule type" value="Genomic_DNA"/>
</dbReference>
<feature type="transmembrane region" description="Helical" evidence="8">
    <location>
        <begin position="76"/>
        <end position="104"/>
    </location>
</feature>